<evidence type="ECO:0000313" key="2">
    <source>
        <dbReference type="EMBL" id="EED35427.1"/>
    </source>
</evidence>
<keyword evidence="1" id="KW-1133">Transmembrane helix</keyword>
<evidence type="ECO:0000256" key="1">
    <source>
        <dbReference type="SAM" id="Phobius"/>
    </source>
</evidence>
<dbReference type="Proteomes" id="UP000004699">
    <property type="component" value="Unassembled WGS sequence"/>
</dbReference>
<name>B8KS97_9GAMM</name>
<feature type="transmembrane region" description="Helical" evidence="1">
    <location>
        <begin position="45"/>
        <end position="62"/>
    </location>
</feature>
<protein>
    <submittedName>
        <fullName evidence="2">Uncharacterized protein</fullName>
    </submittedName>
</protein>
<dbReference type="EMBL" id="DS999411">
    <property type="protein sequence ID" value="EED35427.1"/>
    <property type="molecule type" value="Genomic_DNA"/>
</dbReference>
<feature type="transmembrane region" description="Helical" evidence="1">
    <location>
        <begin position="14"/>
        <end position="36"/>
    </location>
</feature>
<keyword evidence="3" id="KW-1185">Reference proteome</keyword>
<dbReference type="HOGENOM" id="CLU_2118049_0_0_6"/>
<reference evidence="3" key="1">
    <citation type="journal article" date="2013" name="BMC Microbiol.">
        <title>Taxonomy and evolution of bacteriochlorophyll a-containing members of the OM60/NOR5 clade of marine gammaproteobacteria: description of Luminiphilus syltensis gen. nov., sp. nov., reclassification of Haliea rubra as Pseudohaliea rubra gen. nov., comb. nov., and emendation of Chromatocurvus halotolerans.</title>
        <authorList>
            <person name="Spring S."/>
            <person name="Riedel T."/>
            <person name="Sproer C."/>
            <person name="Yan S."/>
            <person name="Harder J."/>
            <person name="Fuchs B.M."/>
        </authorList>
    </citation>
    <scope>NUCLEOTIDE SEQUENCE [LARGE SCALE GENOMIC DNA]</scope>
    <source>
        <strain evidence="3">NOR51-B</strain>
    </source>
</reference>
<sequence>MAIGLWFGLKLAPVLWFFGLWILLFMLFCSACFYGVRRSRFGAEFWMNAMVTTIILIGPAVADSANGKDVYQAFAIRFLLFLTVTLYAGAAVHVLEHLRKRWVKSDAQSGVLPC</sequence>
<accession>B8KS97</accession>
<dbReference type="AlphaFoldDB" id="B8KS97"/>
<keyword evidence="1" id="KW-0472">Membrane</keyword>
<proteinExistence type="predicted"/>
<evidence type="ECO:0000313" key="3">
    <source>
        <dbReference type="Proteomes" id="UP000004699"/>
    </source>
</evidence>
<dbReference type="STRING" id="565045.NOR51B_1372"/>
<keyword evidence="1" id="KW-0812">Transmembrane</keyword>
<gene>
    <name evidence="2" type="ORF">NOR51B_1372</name>
</gene>
<feature type="transmembrane region" description="Helical" evidence="1">
    <location>
        <begin position="74"/>
        <end position="95"/>
    </location>
</feature>
<organism evidence="2 3">
    <name type="scientific">Luminiphilus syltensis NOR5-1B</name>
    <dbReference type="NCBI Taxonomy" id="565045"/>
    <lineage>
        <taxon>Bacteria</taxon>
        <taxon>Pseudomonadati</taxon>
        <taxon>Pseudomonadota</taxon>
        <taxon>Gammaproteobacteria</taxon>
        <taxon>Cellvibrionales</taxon>
        <taxon>Halieaceae</taxon>
        <taxon>Luminiphilus</taxon>
    </lineage>
</organism>